<accession>A0AA96WBD9</accession>
<proteinExistence type="predicted"/>
<sequence length="135" mass="15392">MKKTKIGWYVAAMALVGIGAAMAVTNPDQERYNQYAAQRLSQHLQAEECVKLDDAVRELCKLLEREQGQALLTRLIADNTERQDFLLWSTYTTNLSTQNLLPSFLSNLLSVPTLSYRAETVGLFGQFQTYRIERE</sequence>
<organism evidence="2">
    <name type="scientific">Leptolyngbya sp. NK1-12</name>
    <dbReference type="NCBI Taxonomy" id="2547451"/>
    <lineage>
        <taxon>Bacteria</taxon>
        <taxon>Bacillati</taxon>
        <taxon>Cyanobacteriota</taxon>
        <taxon>Cyanophyceae</taxon>
        <taxon>Leptolyngbyales</taxon>
        <taxon>Leptolyngbyaceae</taxon>
        <taxon>Leptolyngbya group</taxon>
        <taxon>Leptolyngbya</taxon>
    </lineage>
</organism>
<dbReference type="InterPro" id="IPR025578">
    <property type="entry name" value="DUF4359"/>
</dbReference>
<evidence type="ECO:0000256" key="1">
    <source>
        <dbReference type="SAM" id="SignalP"/>
    </source>
</evidence>
<keyword evidence="1" id="KW-0732">Signal</keyword>
<feature type="signal peptide" evidence="1">
    <location>
        <begin position="1"/>
        <end position="23"/>
    </location>
</feature>
<evidence type="ECO:0000313" key="2">
    <source>
        <dbReference type="EMBL" id="WNZ21805.1"/>
    </source>
</evidence>
<feature type="chain" id="PRO_5041698691" evidence="1">
    <location>
        <begin position="24"/>
        <end position="135"/>
    </location>
</feature>
<dbReference type="AlphaFoldDB" id="A0AA96WBD9"/>
<gene>
    <name evidence="2" type="ORF">HJG54_02255</name>
</gene>
<dbReference type="Pfam" id="PF14271">
    <property type="entry name" value="DUF4359"/>
    <property type="match status" value="1"/>
</dbReference>
<reference evidence="2" key="1">
    <citation type="submission" date="2020-05" db="EMBL/GenBank/DDBJ databases">
        <authorList>
            <person name="Zhu T."/>
            <person name="Keshari N."/>
            <person name="Lu X."/>
        </authorList>
    </citation>
    <scope>NUCLEOTIDE SEQUENCE</scope>
    <source>
        <strain evidence="2">NK1-12</strain>
    </source>
</reference>
<dbReference type="RefSeq" id="WP_316433109.1">
    <property type="nucleotide sequence ID" value="NZ_CP053586.1"/>
</dbReference>
<protein>
    <submittedName>
        <fullName evidence="2">DUF4359 domain-containing protein</fullName>
    </submittedName>
</protein>
<dbReference type="EMBL" id="CP053586">
    <property type="protein sequence ID" value="WNZ21805.1"/>
    <property type="molecule type" value="Genomic_DNA"/>
</dbReference>
<name>A0AA96WBD9_9CYAN</name>